<reference evidence="1" key="1">
    <citation type="submission" date="2020-05" db="EMBL/GenBank/DDBJ databases">
        <authorList>
            <person name="Rincon C."/>
            <person name="Sanders R I."/>
            <person name="Robbins C."/>
            <person name="Chaturvedi A."/>
        </authorList>
    </citation>
    <scope>NUCLEOTIDE SEQUENCE</scope>
    <source>
        <strain evidence="1">CHB12</strain>
    </source>
</reference>
<accession>A0A915YYD3</accession>
<dbReference type="Proteomes" id="UP000684084">
    <property type="component" value="Unassembled WGS sequence"/>
</dbReference>
<gene>
    <name evidence="1" type="ORF">CHRIB12_LOCUS5381</name>
</gene>
<evidence type="ECO:0008006" key="3">
    <source>
        <dbReference type="Google" id="ProtNLM"/>
    </source>
</evidence>
<dbReference type="AlphaFoldDB" id="A0A915YYD3"/>
<dbReference type="EMBL" id="CAGKOT010000008">
    <property type="protein sequence ID" value="CAB5352204.1"/>
    <property type="molecule type" value="Genomic_DNA"/>
</dbReference>
<evidence type="ECO:0000313" key="2">
    <source>
        <dbReference type="Proteomes" id="UP000684084"/>
    </source>
</evidence>
<comment type="caution">
    <text evidence="1">The sequence shown here is derived from an EMBL/GenBank/DDBJ whole genome shotgun (WGS) entry which is preliminary data.</text>
</comment>
<protein>
    <recommendedName>
        <fullName evidence="3">BACK domain-containing protein</fullName>
    </recommendedName>
</protein>
<sequence length="145" mass="17788">MKKKFYLHSIILEARSAYFEDTSVNVFNILLVRYIYDELCDYVQYYLIEHHQTWLFQNFVLTQQVNFKYSEFTILQDYWIATVCIQPEIIIFEATDFTSIGKEVLLSLYRNENLYIEEYELWDHIIRWVKLKIPNHQKKLKLDIK</sequence>
<dbReference type="VEuPathDB" id="FungiDB:RhiirFUN_025655"/>
<dbReference type="OrthoDB" id="2435505at2759"/>
<evidence type="ECO:0000313" key="1">
    <source>
        <dbReference type="EMBL" id="CAB5352204.1"/>
    </source>
</evidence>
<name>A0A915YYD3_9GLOM</name>
<proteinExistence type="predicted"/>
<organism evidence="1 2">
    <name type="scientific">Rhizophagus irregularis</name>
    <dbReference type="NCBI Taxonomy" id="588596"/>
    <lineage>
        <taxon>Eukaryota</taxon>
        <taxon>Fungi</taxon>
        <taxon>Fungi incertae sedis</taxon>
        <taxon>Mucoromycota</taxon>
        <taxon>Glomeromycotina</taxon>
        <taxon>Glomeromycetes</taxon>
        <taxon>Glomerales</taxon>
        <taxon>Glomeraceae</taxon>
        <taxon>Rhizophagus</taxon>
    </lineage>
</organism>